<keyword evidence="3" id="KW-0472">Membrane</keyword>
<keyword evidence="3" id="KW-1133">Transmembrane helix</keyword>
<dbReference type="GO" id="GO:0005634">
    <property type="term" value="C:nucleus"/>
    <property type="evidence" value="ECO:0007669"/>
    <property type="project" value="TreeGrafter"/>
</dbReference>
<dbReference type="GO" id="GO:1902969">
    <property type="term" value="P:mitotic DNA replication"/>
    <property type="evidence" value="ECO:0007669"/>
    <property type="project" value="TreeGrafter"/>
</dbReference>
<accession>A0A1A9ZJ90</accession>
<dbReference type="VEuPathDB" id="VectorBase:GPAI016476"/>
<dbReference type="GO" id="GO:0003697">
    <property type="term" value="F:single-stranded DNA binding"/>
    <property type="evidence" value="ECO:0007669"/>
    <property type="project" value="TreeGrafter"/>
</dbReference>
<dbReference type="InterPro" id="IPR031327">
    <property type="entry name" value="MCM"/>
</dbReference>
<organism evidence="5 6">
    <name type="scientific">Glossina pallidipes</name>
    <name type="common">Tsetse fly</name>
    <dbReference type="NCBI Taxonomy" id="7398"/>
    <lineage>
        <taxon>Eukaryota</taxon>
        <taxon>Metazoa</taxon>
        <taxon>Ecdysozoa</taxon>
        <taxon>Arthropoda</taxon>
        <taxon>Hexapoda</taxon>
        <taxon>Insecta</taxon>
        <taxon>Pterygota</taxon>
        <taxon>Neoptera</taxon>
        <taxon>Endopterygota</taxon>
        <taxon>Diptera</taxon>
        <taxon>Brachycera</taxon>
        <taxon>Muscomorpha</taxon>
        <taxon>Hippoboscoidea</taxon>
        <taxon>Glossinidae</taxon>
        <taxon>Glossina</taxon>
    </lineage>
</organism>
<dbReference type="InterPro" id="IPR001208">
    <property type="entry name" value="MCM_dom"/>
</dbReference>
<keyword evidence="6" id="KW-1185">Reference proteome</keyword>
<keyword evidence="3" id="KW-0812">Transmembrane</keyword>
<feature type="domain" description="MCM C-terminal AAA(+) ATPase" evidence="4">
    <location>
        <begin position="10"/>
        <end position="61"/>
    </location>
</feature>
<evidence type="ECO:0000313" key="6">
    <source>
        <dbReference type="Proteomes" id="UP000092445"/>
    </source>
</evidence>
<evidence type="ECO:0000259" key="4">
    <source>
        <dbReference type="PROSITE" id="PS50051"/>
    </source>
</evidence>
<dbReference type="PANTHER" id="PTHR11630:SF43">
    <property type="entry name" value="DNA REPLICATION LICENSING FACTOR MCM6"/>
    <property type="match status" value="1"/>
</dbReference>
<dbReference type="GO" id="GO:0042555">
    <property type="term" value="C:MCM complex"/>
    <property type="evidence" value="ECO:0007669"/>
    <property type="project" value="TreeGrafter"/>
</dbReference>
<dbReference type="PANTHER" id="PTHR11630">
    <property type="entry name" value="DNA REPLICATION LICENSING FACTOR MCM FAMILY MEMBER"/>
    <property type="match status" value="1"/>
</dbReference>
<keyword evidence="1" id="KW-0547">Nucleotide-binding</keyword>
<dbReference type="EnsemblMetazoa" id="GPAI016476-RA">
    <property type="protein sequence ID" value="GPAI016476-PA"/>
    <property type="gene ID" value="GPAI016476"/>
</dbReference>
<evidence type="ECO:0000256" key="3">
    <source>
        <dbReference type="SAM" id="Phobius"/>
    </source>
</evidence>
<proteinExistence type="predicted"/>
<evidence type="ECO:0000256" key="2">
    <source>
        <dbReference type="ARBA" id="ARBA00022840"/>
    </source>
</evidence>
<name>A0A1A9ZJ90_GLOPL</name>
<reference evidence="6" key="1">
    <citation type="submission" date="2014-03" db="EMBL/GenBank/DDBJ databases">
        <authorList>
            <person name="Aksoy S."/>
            <person name="Warren W."/>
            <person name="Wilson R.K."/>
        </authorList>
    </citation>
    <scope>NUCLEOTIDE SEQUENCE [LARGE SCALE GENOMIC DNA]</scope>
    <source>
        <strain evidence="6">IAEA</strain>
    </source>
</reference>
<dbReference type="GO" id="GO:0000727">
    <property type="term" value="P:double-strand break repair via break-induced replication"/>
    <property type="evidence" value="ECO:0007669"/>
    <property type="project" value="TreeGrafter"/>
</dbReference>
<evidence type="ECO:0000256" key="1">
    <source>
        <dbReference type="ARBA" id="ARBA00022741"/>
    </source>
</evidence>
<reference evidence="5" key="2">
    <citation type="submission" date="2020-05" db="UniProtKB">
        <authorList>
            <consortium name="EnsemblMetazoa"/>
        </authorList>
    </citation>
    <scope>IDENTIFICATION</scope>
    <source>
        <strain evidence="5">IAEA</strain>
    </source>
</reference>
<dbReference type="AlphaFoldDB" id="A0A1A9ZJ90"/>
<dbReference type="InterPro" id="IPR027417">
    <property type="entry name" value="P-loop_NTPase"/>
</dbReference>
<sequence length="135" mass="14866">MKTTRYDYSKENPVEAETSLRGDINVCIVGDPSTAKCRFLKQVADFSPRAIYTSGKASSAAVIGGNSTSICMTTTSCYHTTASTPLSRRASFNIIFVIIIIVIMPNWKLSTHIFAMDDRKMRKTLSSDITAETRA</sequence>
<protein>
    <recommendedName>
        <fullName evidence="4">MCM C-terminal AAA(+) ATPase domain-containing protein</fullName>
    </recommendedName>
</protein>
<dbReference type="GO" id="GO:0005524">
    <property type="term" value="F:ATP binding"/>
    <property type="evidence" value="ECO:0007669"/>
    <property type="project" value="UniProtKB-KW"/>
</dbReference>
<dbReference type="STRING" id="7398.A0A1A9ZJ90"/>
<evidence type="ECO:0000313" key="5">
    <source>
        <dbReference type="EnsemblMetazoa" id="GPAI016476-PA"/>
    </source>
</evidence>
<dbReference type="GO" id="GO:1990518">
    <property type="term" value="F:single-stranded 3'-5' DNA helicase activity"/>
    <property type="evidence" value="ECO:0007669"/>
    <property type="project" value="TreeGrafter"/>
</dbReference>
<dbReference type="PROSITE" id="PS50051">
    <property type="entry name" value="MCM_2"/>
    <property type="match status" value="1"/>
</dbReference>
<dbReference type="Pfam" id="PF00493">
    <property type="entry name" value="MCM"/>
    <property type="match status" value="1"/>
</dbReference>
<dbReference type="Gene3D" id="3.40.50.300">
    <property type="entry name" value="P-loop containing nucleotide triphosphate hydrolases"/>
    <property type="match status" value="1"/>
</dbReference>
<dbReference type="Proteomes" id="UP000092445">
    <property type="component" value="Unassembled WGS sequence"/>
</dbReference>
<keyword evidence="2" id="KW-0067">ATP-binding</keyword>
<feature type="transmembrane region" description="Helical" evidence="3">
    <location>
        <begin position="90"/>
        <end position="107"/>
    </location>
</feature>